<dbReference type="InterPro" id="IPR003352">
    <property type="entry name" value="PTS_EIIC"/>
</dbReference>
<dbReference type="InterPro" id="IPR001996">
    <property type="entry name" value="PTS_IIB_1"/>
</dbReference>
<dbReference type="PROSITE" id="PS51098">
    <property type="entry name" value="PTS_EIIB_TYPE_1"/>
    <property type="match status" value="1"/>
</dbReference>
<feature type="active site" description="Phosphocysteine intermediate; for EIIB activity" evidence="11">
    <location>
        <position position="199"/>
    </location>
</feature>
<protein>
    <submittedName>
        <fullName evidence="17">PTS system, beta-glucoside-specific IIABC component</fullName>
    </submittedName>
</protein>
<dbReference type="GO" id="GO:0005886">
    <property type="term" value="C:plasma membrane"/>
    <property type="evidence" value="ECO:0007669"/>
    <property type="project" value="UniProtKB-SubCell"/>
</dbReference>
<organism evidence="17 18">
    <name type="scientific">Mesoplasma coleopterae</name>
    <dbReference type="NCBI Taxonomy" id="324078"/>
    <lineage>
        <taxon>Bacteria</taxon>
        <taxon>Bacillati</taxon>
        <taxon>Mycoplasmatota</taxon>
        <taxon>Mollicutes</taxon>
        <taxon>Entomoplasmatales</taxon>
        <taxon>Entomoplasmataceae</taxon>
        <taxon>Mesoplasma</taxon>
    </lineage>
</organism>
<dbReference type="KEGG" id="mcol:MCOLE_v1c06420"/>
<feature type="transmembrane region" description="Helical" evidence="13">
    <location>
        <begin position="588"/>
        <end position="609"/>
    </location>
</feature>
<keyword evidence="3" id="KW-1003">Cell membrane</keyword>
<evidence type="ECO:0000256" key="7">
    <source>
        <dbReference type="ARBA" id="ARBA00022692"/>
    </source>
</evidence>
<dbReference type="InterPro" id="IPR001127">
    <property type="entry name" value="PTS_EIIA_1_perm"/>
</dbReference>
<dbReference type="SUPFAM" id="SSF51261">
    <property type="entry name" value="Duplicated hybrid motif"/>
    <property type="match status" value="1"/>
</dbReference>
<dbReference type="NCBIfam" id="TIGR00830">
    <property type="entry name" value="PTBA"/>
    <property type="match status" value="1"/>
</dbReference>
<evidence type="ECO:0000256" key="3">
    <source>
        <dbReference type="ARBA" id="ARBA00022475"/>
    </source>
</evidence>
<feature type="domain" description="PTS EIIC type-1" evidence="16">
    <location>
        <begin position="279"/>
        <end position="676"/>
    </location>
</feature>
<evidence type="ECO:0000259" key="16">
    <source>
        <dbReference type="PROSITE" id="PS51103"/>
    </source>
</evidence>
<evidence type="ECO:0000256" key="6">
    <source>
        <dbReference type="ARBA" id="ARBA00022683"/>
    </source>
</evidence>
<keyword evidence="8" id="KW-0418">Kinase</keyword>
<feature type="transmembrane region" description="Helical" evidence="13">
    <location>
        <begin position="415"/>
        <end position="435"/>
    </location>
</feature>
<feature type="transmembrane region" description="Helical" evidence="13">
    <location>
        <begin position="527"/>
        <end position="550"/>
    </location>
</feature>
<evidence type="ECO:0000256" key="5">
    <source>
        <dbReference type="ARBA" id="ARBA00022679"/>
    </source>
</evidence>
<dbReference type="EMBL" id="CP024968">
    <property type="protein sequence ID" value="ATZ21153.1"/>
    <property type="molecule type" value="Genomic_DNA"/>
</dbReference>
<evidence type="ECO:0000313" key="17">
    <source>
        <dbReference type="EMBL" id="ATZ21153.1"/>
    </source>
</evidence>
<evidence type="ECO:0000313" key="18">
    <source>
        <dbReference type="Proteomes" id="UP000232221"/>
    </source>
</evidence>
<evidence type="ECO:0000259" key="15">
    <source>
        <dbReference type="PROSITE" id="PS51098"/>
    </source>
</evidence>
<evidence type="ECO:0000256" key="8">
    <source>
        <dbReference type="ARBA" id="ARBA00022777"/>
    </source>
</evidence>
<keyword evidence="18" id="KW-1185">Reference proteome</keyword>
<dbReference type="SUPFAM" id="SSF55604">
    <property type="entry name" value="Glucose permease domain IIB"/>
    <property type="match status" value="1"/>
</dbReference>
<keyword evidence="4" id="KW-0762">Sugar transport</keyword>
<dbReference type="RefSeq" id="WP_100671434.1">
    <property type="nucleotide sequence ID" value="NZ_CP024968.1"/>
</dbReference>
<dbReference type="InterPro" id="IPR036878">
    <property type="entry name" value="Glu_permease_IIB"/>
</dbReference>
<name>A0A2K8P5Y4_9MOLU</name>
<evidence type="ECO:0000256" key="1">
    <source>
        <dbReference type="ARBA" id="ARBA00004651"/>
    </source>
</evidence>
<comment type="subcellular location">
    <subcellularLocation>
        <location evidence="1">Cell membrane</location>
        <topology evidence="1">Multi-pass membrane protein</topology>
    </subcellularLocation>
</comment>
<feature type="transmembrane region" description="Helical" evidence="13">
    <location>
        <begin position="562"/>
        <end position="581"/>
    </location>
</feature>
<sequence>MEIKIYAPVDCEVKSLEKCTDPTFSQKMLGDGLLILPKKNKFYSPFVEAKTVMIFETKHAYGFDIDDTNVLIHCGLDTVKLGGKPFKTKLELDKKVRLGDELFEVDLKMVEAEKISNETPIVFDKKIEIINFKEGNYKQGELICTIKIIEEVLEKVNPNSMNEKDFEEFFYAENKYQKEARMLNEFVGGPSNYRDVYNCMTRLRFLVKNKDLVNEEKIRRLSLVKSTIWQGDELQVVIGQDVYKLKDEVIAQNEFAKSVAVAENSENKEKQSKGAQFIRMFASIMVKTIPIIVGCAIVQAIVGILVQINVMPDIVITAQASGNQVLLKDAAIGWIILFIMAKTTTVFGTIAIAISTAQYFKFDVILAASIALILSTPLMFLDGGSGGMGHEWILINFGDLDTGNPVLDGISKVKIAAMTNKMFVVMGAIIAAKYLNDWIKTWIPISLELMFRPFILVMVIVPTSFFILLPIWNVIETLAGTLMYWIGQAPLGIGVGFYIGIWQVAVIFGIHMGLIIVGILDNIQRGGAGIFMIMGISVWAQVGALIGVILVTQNSKLKKDAIHMLPAGCLGITEPILYGINLPKKRPLIAGCIAAFIAGAYCNAVGVTARAGTGFGVFEFIGFFSSPTMGGTADLSNITNGILYITGAALALGLGTIFSLLIYIERPNEKSAVSKSANALLKFIKVKNDLSEEEIQILKTQVKEMKQVIDKETIKQIKLIEKQIQKVISVDSKIETLIENEYKHEQRIYKKGKKALSKNNLSIAKKLVNEFNNLTYKERVEKLKDQRNDLKALIDFKTLDNIIGTKEKEIEEMLNEFNKEYNLKSEIKEIRNEYWNDLNSLKIAYDYEKPKELKISLKVLTKNLAKAKKEVKQK</sequence>
<dbReference type="InterPro" id="IPR013013">
    <property type="entry name" value="PTS_EIIC_1"/>
</dbReference>
<feature type="transmembrane region" description="Helical" evidence="13">
    <location>
        <begin position="495"/>
        <end position="520"/>
    </location>
</feature>
<accession>A0A2K8P5Y4</accession>
<feature type="domain" description="PTS EIIB type-1" evidence="15">
    <location>
        <begin position="177"/>
        <end position="259"/>
    </location>
</feature>
<feature type="transmembrane region" description="Helical" evidence="13">
    <location>
        <begin position="642"/>
        <end position="664"/>
    </location>
</feature>
<feature type="transmembrane region" description="Helical" evidence="13">
    <location>
        <begin position="289"/>
        <end position="311"/>
    </location>
</feature>
<keyword evidence="7 13" id="KW-0812">Transmembrane</keyword>
<dbReference type="Gene3D" id="3.30.1360.60">
    <property type="entry name" value="Glucose permease domain IIB"/>
    <property type="match status" value="1"/>
</dbReference>
<proteinExistence type="predicted"/>
<feature type="transmembrane region" description="Helical" evidence="13">
    <location>
        <begin position="331"/>
        <end position="355"/>
    </location>
</feature>
<dbReference type="Pfam" id="PF02378">
    <property type="entry name" value="PTS_EIIC"/>
    <property type="match status" value="1"/>
</dbReference>
<evidence type="ECO:0000256" key="2">
    <source>
        <dbReference type="ARBA" id="ARBA00022448"/>
    </source>
</evidence>
<keyword evidence="6" id="KW-0598">Phosphotransferase system</keyword>
<evidence type="ECO:0000256" key="9">
    <source>
        <dbReference type="ARBA" id="ARBA00022989"/>
    </source>
</evidence>
<dbReference type="PROSITE" id="PS51093">
    <property type="entry name" value="PTS_EIIA_TYPE_1"/>
    <property type="match status" value="1"/>
</dbReference>
<dbReference type="GO" id="GO:0008982">
    <property type="term" value="F:protein-N(PI)-phosphohistidine-sugar phosphotransferase activity"/>
    <property type="evidence" value="ECO:0007669"/>
    <property type="project" value="InterPro"/>
</dbReference>
<feature type="coiled-coil region" evidence="12">
    <location>
        <begin position="688"/>
        <end position="715"/>
    </location>
</feature>
<keyword evidence="9 13" id="KW-1133">Transmembrane helix</keyword>
<keyword evidence="5" id="KW-0808">Transferase</keyword>
<dbReference type="GO" id="GO:0016301">
    <property type="term" value="F:kinase activity"/>
    <property type="evidence" value="ECO:0007669"/>
    <property type="project" value="UniProtKB-KW"/>
</dbReference>
<reference evidence="17 18" key="1">
    <citation type="submission" date="2017-11" db="EMBL/GenBank/DDBJ databases">
        <title>Genome sequence of Mesoplasma coleopterae BARC 779 (ATCC 49583).</title>
        <authorList>
            <person name="Lo W.-S."/>
            <person name="Kuo C.-H."/>
        </authorList>
    </citation>
    <scope>NUCLEOTIDE SEQUENCE [LARGE SCALE GENOMIC DNA]</scope>
    <source>
        <strain evidence="17 18">BARC 779</strain>
    </source>
</reference>
<dbReference type="PROSITE" id="PS01035">
    <property type="entry name" value="PTS_EIIB_TYPE_1_CYS"/>
    <property type="match status" value="1"/>
</dbReference>
<keyword evidence="12" id="KW-0175">Coiled coil</keyword>
<dbReference type="PANTHER" id="PTHR30175:SF1">
    <property type="entry name" value="PTS SYSTEM ARBUTIN-, CELLOBIOSE-, AND SALICIN-SPECIFIC EIIBC COMPONENT-RELATED"/>
    <property type="match status" value="1"/>
</dbReference>
<feature type="transmembrane region" description="Helical" evidence="13">
    <location>
        <begin position="455"/>
        <end position="475"/>
    </location>
</feature>
<keyword evidence="10 13" id="KW-0472">Membrane</keyword>
<evidence type="ECO:0000256" key="11">
    <source>
        <dbReference type="PROSITE-ProRule" id="PRU00421"/>
    </source>
</evidence>
<dbReference type="AlphaFoldDB" id="A0A2K8P5Y4"/>
<dbReference type="PROSITE" id="PS51103">
    <property type="entry name" value="PTS_EIIC_TYPE_1"/>
    <property type="match status" value="1"/>
</dbReference>
<evidence type="ECO:0000256" key="12">
    <source>
        <dbReference type="SAM" id="Coils"/>
    </source>
</evidence>
<evidence type="ECO:0000256" key="4">
    <source>
        <dbReference type="ARBA" id="ARBA00022597"/>
    </source>
</evidence>
<feature type="transmembrane region" description="Helical" evidence="13">
    <location>
        <begin position="362"/>
        <end position="381"/>
    </location>
</feature>
<evidence type="ECO:0000256" key="13">
    <source>
        <dbReference type="SAM" id="Phobius"/>
    </source>
</evidence>
<keyword evidence="2" id="KW-0813">Transport</keyword>
<feature type="domain" description="PTS EIIA type-1" evidence="14">
    <location>
        <begin position="21"/>
        <end position="125"/>
    </location>
</feature>
<dbReference type="Proteomes" id="UP000232221">
    <property type="component" value="Chromosome"/>
</dbReference>
<dbReference type="Pfam" id="PF00367">
    <property type="entry name" value="PTS_EIIB"/>
    <property type="match status" value="1"/>
</dbReference>
<dbReference type="GO" id="GO:0009401">
    <property type="term" value="P:phosphoenolpyruvate-dependent sugar phosphotransferase system"/>
    <property type="evidence" value="ECO:0007669"/>
    <property type="project" value="UniProtKB-KW"/>
</dbReference>
<dbReference type="InterPro" id="IPR050558">
    <property type="entry name" value="PTS_Sugar-Specific_Components"/>
</dbReference>
<gene>
    <name evidence="17" type="primary">bglF</name>
    <name evidence="17" type="ORF">MCOLE_v1c06420</name>
</gene>
<dbReference type="InterPro" id="IPR011055">
    <property type="entry name" value="Dup_hybrid_motif"/>
</dbReference>
<dbReference type="InterPro" id="IPR018113">
    <property type="entry name" value="PTrfase_EIIB_Cys"/>
</dbReference>
<dbReference type="Gene3D" id="2.70.70.10">
    <property type="entry name" value="Glucose Permease (Domain IIA)"/>
    <property type="match status" value="1"/>
</dbReference>
<feature type="coiled-coil region" evidence="12">
    <location>
        <begin position="773"/>
        <end position="800"/>
    </location>
</feature>
<dbReference type="GO" id="GO:0090563">
    <property type="term" value="F:protein-phosphocysteine-sugar phosphotransferase activity"/>
    <property type="evidence" value="ECO:0007669"/>
    <property type="project" value="TreeGrafter"/>
</dbReference>
<dbReference type="Pfam" id="PF00358">
    <property type="entry name" value="PTS_EIIA_1"/>
    <property type="match status" value="1"/>
</dbReference>
<evidence type="ECO:0000259" key="14">
    <source>
        <dbReference type="PROSITE" id="PS51093"/>
    </source>
</evidence>
<dbReference type="PANTHER" id="PTHR30175">
    <property type="entry name" value="PHOSPHOTRANSFERASE SYSTEM TRANSPORT PROTEIN"/>
    <property type="match status" value="1"/>
</dbReference>
<dbReference type="OrthoDB" id="400707at2"/>
<evidence type="ECO:0000256" key="10">
    <source>
        <dbReference type="ARBA" id="ARBA00023136"/>
    </source>
</evidence>